<dbReference type="Gene3D" id="3.80.10.10">
    <property type="entry name" value="Ribonuclease Inhibitor"/>
    <property type="match status" value="1"/>
</dbReference>
<keyword evidence="2" id="KW-0611">Plant defense</keyword>
<dbReference type="Pfam" id="PF23559">
    <property type="entry name" value="WHD_DRP"/>
    <property type="match status" value="1"/>
</dbReference>
<dbReference type="InterPro" id="IPR044974">
    <property type="entry name" value="Disease_R_plants"/>
</dbReference>
<sequence>MPRQLNMETTIVWNNAATVGAQLFESTRTMEWKDMKIPAAQPQMITKDRSGTENPASDDHQYFSMFVFMLGLAYQREGATKPSALIIDSILHSSQFHVLFAVFLLCRYLFQISLYHVLFPVTLVPLILSIYFYINYEPFLYLEEDIKRIRRESRLLHAISEDAAKVMELTEEINTRACQIWESDHYSVGATIEGLDKTELAWVEQAKSIVRRAKYLVETFEKHRRDSHIINFATIRKNLSQMGELSSETNWVKEEIKNIIEKKVCGINICESLERLRSDIRSLRDRSVEEQEHRWVLNSKGGAASPADLTFSTSEKIKGLIIQDPVLMRDTGEKIKAINLQLLLLHPFLKDIEGLQFESETEKAWVEELEEIINEAHPAIENFSQRPPLLSVAGSWKAWRNLKQNIRCIEVGFSDLLEKKDRYGFRFISRDSSKFVYQPSYRTTAGEFVSPVLDSLRQHLESSVFEVYFHVKWLCNKLEKMPKLLDDAGKIRSRYNSRKAGLKQMRKIVLRAEKSVKKFVKDSDTSKTRDGMKLFHEIDQINRTIDIFLRCIKAYTIELTEESSSVVGLEEDMLAVVSQLTTNNEHHSVISVVGVEGIGKTTLAKKIYNHGVVVDHFPCRAWVSLPHGDSNNKEQLILEGVAKQVLRSLKPEGRQEINQNASSRIDEAHNILKAERCLLVIDNISTLVEWNTLKAAFPVTTSSGSRILLTTRNHKLASQVDSDNPPHQLRPLTREESWQLFNQAVHFPPKWKMLAKEILSKYKGSPLAIICLMLGKDENTAQELKRVIQYINQNDTASIRTYTIGCADKLPPHLSHCLSCFKVFPRDFKIPKRRLIAMWIAEGLVDVGDKTTEPYEDVAHVRDKATEYEDVANTYLSELIDRDIVQVVERKVNGRVKTCCLHKDLQEPIRSKSMTLDQRRLADHLNSYDPSFCLIHSDSSDFPDSYKKLISILSFDFGEGYKPGEEIGNFLRKGIAGGFFQLLQVLDLERVFRPELPKTIGKLSKLRYLGLRWTYLESIPTSIGNLLNLQTLDVKHTYVRTLPHSIWKLQELRHLYVSQNYRSKLIRQQGRRSSLKKLQTLWGVFVDKDSPLKDGLDKFTSLRKLGLAFQLEKEDQKALADGILKLKHLQSLRLRSIDELGEPHALALESLSALENLSSLNLFGKLVPSIIPELPKNLTDLTLSASCLQEDPMPKLEKLQNLKSLCFHSKSYTGNKMVCSNWGFEKLVVLKLWMLELEDWDVEGKAMQNLRELEIRSCKKLNAPSGLGHLKTLTELKLTNMPEVFVTTITETMRQVWVGINHPPKIIPINWESQE</sequence>
<dbReference type="Pfam" id="PF00931">
    <property type="entry name" value="NB-ARC"/>
    <property type="match status" value="1"/>
</dbReference>
<evidence type="ECO:0000313" key="7">
    <source>
        <dbReference type="EMBL" id="CAB4302817.1"/>
    </source>
</evidence>
<accession>A0A6J5WRW1</accession>
<protein>
    <submittedName>
        <fullName evidence="7">Uncharacterized protein</fullName>
    </submittedName>
</protein>
<feature type="domain" description="NB-ARC" evidence="4">
    <location>
        <begin position="570"/>
        <end position="745"/>
    </location>
</feature>
<dbReference type="PANTHER" id="PTHR23155:SF955">
    <property type="entry name" value="AAA+ ATPASE DOMAIN-CONTAINING PROTEIN"/>
    <property type="match status" value="1"/>
</dbReference>
<dbReference type="Gene3D" id="3.40.50.300">
    <property type="entry name" value="P-loop containing nucleotide triphosphate hydrolases"/>
    <property type="match status" value="1"/>
</dbReference>
<evidence type="ECO:0000259" key="4">
    <source>
        <dbReference type="Pfam" id="PF00931"/>
    </source>
</evidence>
<feature type="domain" description="Disease resistance protein winged helix" evidence="5">
    <location>
        <begin position="823"/>
        <end position="903"/>
    </location>
</feature>
<name>A0A6J5WRW1_PRUAR</name>
<evidence type="ECO:0000259" key="5">
    <source>
        <dbReference type="Pfam" id="PF23559"/>
    </source>
</evidence>
<dbReference type="PRINTS" id="PR00364">
    <property type="entry name" value="DISEASERSIST"/>
</dbReference>
<gene>
    <name evidence="7" type="ORF">ORAREDHAP_LOCUS18703</name>
</gene>
<dbReference type="InterPro" id="IPR058922">
    <property type="entry name" value="WHD_DRP"/>
</dbReference>
<dbReference type="Pfam" id="PF23598">
    <property type="entry name" value="LRR_14"/>
    <property type="match status" value="1"/>
</dbReference>
<feature type="domain" description="Disease resistance R13L4/SHOC-2-like LRR" evidence="6">
    <location>
        <begin position="980"/>
        <end position="1278"/>
    </location>
</feature>
<proteinExistence type="predicted"/>
<keyword evidence="1" id="KW-0677">Repeat</keyword>
<dbReference type="SUPFAM" id="SSF52540">
    <property type="entry name" value="P-loop containing nucleoside triphosphate hydrolases"/>
    <property type="match status" value="1"/>
</dbReference>
<dbReference type="InterPro" id="IPR002182">
    <property type="entry name" value="NB-ARC"/>
</dbReference>
<keyword evidence="8" id="KW-1185">Reference proteome</keyword>
<evidence type="ECO:0000256" key="2">
    <source>
        <dbReference type="ARBA" id="ARBA00022821"/>
    </source>
</evidence>
<dbReference type="InterPro" id="IPR032675">
    <property type="entry name" value="LRR_dom_sf"/>
</dbReference>
<dbReference type="OrthoDB" id="611536at2759"/>
<evidence type="ECO:0000256" key="1">
    <source>
        <dbReference type="ARBA" id="ARBA00022737"/>
    </source>
</evidence>
<keyword evidence="3" id="KW-0812">Transmembrane</keyword>
<feature type="transmembrane region" description="Helical" evidence="3">
    <location>
        <begin position="117"/>
        <end position="134"/>
    </location>
</feature>
<dbReference type="InterPro" id="IPR055414">
    <property type="entry name" value="LRR_R13L4/SHOC2-like"/>
</dbReference>
<dbReference type="Proteomes" id="UP000507245">
    <property type="component" value="Unassembled WGS sequence"/>
</dbReference>
<organism evidence="7 8">
    <name type="scientific">Prunus armeniaca</name>
    <name type="common">Apricot</name>
    <name type="synonym">Armeniaca vulgaris</name>
    <dbReference type="NCBI Taxonomy" id="36596"/>
    <lineage>
        <taxon>Eukaryota</taxon>
        <taxon>Viridiplantae</taxon>
        <taxon>Streptophyta</taxon>
        <taxon>Embryophyta</taxon>
        <taxon>Tracheophyta</taxon>
        <taxon>Spermatophyta</taxon>
        <taxon>Magnoliopsida</taxon>
        <taxon>eudicotyledons</taxon>
        <taxon>Gunneridae</taxon>
        <taxon>Pentapetalae</taxon>
        <taxon>rosids</taxon>
        <taxon>fabids</taxon>
        <taxon>Rosales</taxon>
        <taxon>Rosaceae</taxon>
        <taxon>Amygdaloideae</taxon>
        <taxon>Amygdaleae</taxon>
        <taxon>Prunus</taxon>
    </lineage>
</organism>
<dbReference type="PANTHER" id="PTHR23155">
    <property type="entry name" value="DISEASE RESISTANCE PROTEIN RP"/>
    <property type="match status" value="1"/>
</dbReference>
<dbReference type="Gene3D" id="1.10.10.10">
    <property type="entry name" value="Winged helix-like DNA-binding domain superfamily/Winged helix DNA-binding domain"/>
    <property type="match status" value="1"/>
</dbReference>
<reference evidence="8" key="1">
    <citation type="journal article" date="2020" name="Genome Biol.">
        <title>Gamete binning: chromosome-level and haplotype-resolved genome assembly enabled by high-throughput single-cell sequencing of gamete genomes.</title>
        <authorList>
            <person name="Campoy J.A."/>
            <person name="Sun H."/>
            <person name="Goel M."/>
            <person name="Jiao W.-B."/>
            <person name="Folz-Donahue K."/>
            <person name="Wang N."/>
            <person name="Rubio M."/>
            <person name="Liu C."/>
            <person name="Kukat C."/>
            <person name="Ruiz D."/>
            <person name="Huettel B."/>
            <person name="Schneeberger K."/>
        </authorList>
    </citation>
    <scope>NUCLEOTIDE SEQUENCE [LARGE SCALE GENOMIC DNA]</scope>
    <source>
        <strain evidence="8">cv. Rojo Pasion</strain>
    </source>
</reference>
<evidence type="ECO:0000259" key="6">
    <source>
        <dbReference type="Pfam" id="PF23598"/>
    </source>
</evidence>
<dbReference type="GO" id="GO:0098542">
    <property type="term" value="P:defense response to other organism"/>
    <property type="evidence" value="ECO:0007669"/>
    <property type="project" value="TreeGrafter"/>
</dbReference>
<evidence type="ECO:0000256" key="3">
    <source>
        <dbReference type="SAM" id="Phobius"/>
    </source>
</evidence>
<dbReference type="EMBL" id="CAEKKB010000003">
    <property type="protein sequence ID" value="CAB4302817.1"/>
    <property type="molecule type" value="Genomic_DNA"/>
</dbReference>
<keyword evidence="3" id="KW-1133">Transmembrane helix</keyword>
<keyword evidence="3" id="KW-0472">Membrane</keyword>
<dbReference type="InterPro" id="IPR036388">
    <property type="entry name" value="WH-like_DNA-bd_sf"/>
</dbReference>
<evidence type="ECO:0000313" key="8">
    <source>
        <dbReference type="Proteomes" id="UP000507245"/>
    </source>
</evidence>
<dbReference type="InterPro" id="IPR027417">
    <property type="entry name" value="P-loop_NTPase"/>
</dbReference>
<dbReference type="GO" id="GO:0043531">
    <property type="term" value="F:ADP binding"/>
    <property type="evidence" value="ECO:0007669"/>
    <property type="project" value="InterPro"/>
</dbReference>
<dbReference type="SUPFAM" id="SSF52058">
    <property type="entry name" value="L domain-like"/>
    <property type="match status" value="1"/>
</dbReference>